<evidence type="ECO:0000256" key="4">
    <source>
        <dbReference type="ARBA" id="ARBA00023027"/>
    </source>
</evidence>
<keyword evidence="4" id="KW-0520">NAD</keyword>
<dbReference type="GO" id="GO:0043531">
    <property type="term" value="F:ADP binding"/>
    <property type="evidence" value="ECO:0007669"/>
    <property type="project" value="InterPro"/>
</dbReference>
<dbReference type="PRINTS" id="PR00364">
    <property type="entry name" value="DISEASERSIST"/>
</dbReference>
<dbReference type="InterPro" id="IPR036390">
    <property type="entry name" value="WH_DNA-bd_sf"/>
</dbReference>
<feature type="region of interest" description="Disordered" evidence="5">
    <location>
        <begin position="831"/>
        <end position="878"/>
    </location>
</feature>
<dbReference type="GO" id="GO:0006952">
    <property type="term" value="P:defense response"/>
    <property type="evidence" value="ECO:0007669"/>
    <property type="project" value="UniProtKB-KW"/>
</dbReference>
<organism evidence="8 9">
    <name type="scientific">Acacia crassicarpa</name>
    <name type="common">northern wattle</name>
    <dbReference type="NCBI Taxonomy" id="499986"/>
    <lineage>
        <taxon>Eukaryota</taxon>
        <taxon>Viridiplantae</taxon>
        <taxon>Streptophyta</taxon>
        <taxon>Embryophyta</taxon>
        <taxon>Tracheophyta</taxon>
        <taxon>Spermatophyta</taxon>
        <taxon>Magnoliopsida</taxon>
        <taxon>eudicotyledons</taxon>
        <taxon>Gunneridae</taxon>
        <taxon>Pentapetalae</taxon>
        <taxon>rosids</taxon>
        <taxon>fabids</taxon>
        <taxon>Fabales</taxon>
        <taxon>Fabaceae</taxon>
        <taxon>Caesalpinioideae</taxon>
        <taxon>mimosoid clade</taxon>
        <taxon>Acacieae</taxon>
        <taxon>Acacia</taxon>
    </lineage>
</organism>
<keyword evidence="3" id="KW-0611">Plant defense</keyword>
<evidence type="ECO:0000256" key="2">
    <source>
        <dbReference type="ARBA" id="ARBA00022737"/>
    </source>
</evidence>
<dbReference type="InterPro" id="IPR042197">
    <property type="entry name" value="Apaf_helical"/>
</dbReference>
<dbReference type="SUPFAM" id="SSF52540">
    <property type="entry name" value="P-loop containing nucleoside triphosphate hydrolases"/>
    <property type="match status" value="1"/>
</dbReference>
<dbReference type="AlphaFoldDB" id="A0AAE1IXF0"/>
<keyword evidence="1" id="KW-0433">Leucine-rich repeat</keyword>
<dbReference type="SUPFAM" id="SSF46785">
    <property type="entry name" value="Winged helix' DNA-binding domain"/>
    <property type="match status" value="1"/>
</dbReference>
<dbReference type="InterPro" id="IPR011713">
    <property type="entry name" value="Leu-rich_rpt_3"/>
</dbReference>
<dbReference type="Proteomes" id="UP001293593">
    <property type="component" value="Unassembled WGS sequence"/>
</dbReference>
<dbReference type="SUPFAM" id="SSF52200">
    <property type="entry name" value="Toll/Interleukin receptor TIR domain"/>
    <property type="match status" value="1"/>
</dbReference>
<reference evidence="8" key="1">
    <citation type="submission" date="2023-10" db="EMBL/GenBank/DDBJ databases">
        <title>Chromosome-level genome of the transformable northern wattle, Acacia crassicarpa.</title>
        <authorList>
            <person name="Massaro I."/>
            <person name="Sinha N.R."/>
            <person name="Poethig S."/>
            <person name="Leichty A.R."/>
        </authorList>
    </citation>
    <scope>NUCLEOTIDE SEQUENCE</scope>
    <source>
        <strain evidence="8">Acra3RX</strain>
        <tissue evidence="8">Leaf</tissue>
    </source>
</reference>
<dbReference type="SUPFAM" id="SSF52058">
    <property type="entry name" value="L domain-like"/>
    <property type="match status" value="1"/>
</dbReference>
<comment type="caution">
    <text evidence="8">The sequence shown here is derived from an EMBL/GenBank/DDBJ whole genome shotgun (WGS) entry which is preliminary data.</text>
</comment>
<evidence type="ECO:0000259" key="7">
    <source>
        <dbReference type="PROSITE" id="PS50104"/>
    </source>
</evidence>
<dbReference type="SMART" id="SM00255">
    <property type="entry name" value="TIR"/>
    <property type="match status" value="1"/>
</dbReference>
<evidence type="ECO:0000313" key="9">
    <source>
        <dbReference type="Proteomes" id="UP001293593"/>
    </source>
</evidence>
<keyword evidence="2" id="KW-0677">Repeat</keyword>
<dbReference type="Gene3D" id="3.80.10.10">
    <property type="entry name" value="Ribonuclease Inhibitor"/>
    <property type="match status" value="1"/>
</dbReference>
<feature type="domain" description="TIR" evidence="7">
    <location>
        <begin position="62"/>
        <end position="228"/>
    </location>
</feature>
<gene>
    <name evidence="8" type="ORF">QN277_005572</name>
</gene>
<dbReference type="PROSITE" id="PS50104">
    <property type="entry name" value="TIR"/>
    <property type="match status" value="1"/>
</dbReference>
<dbReference type="FunFam" id="3.40.50.10140:FF:000007">
    <property type="entry name" value="Disease resistance protein (TIR-NBS-LRR class)"/>
    <property type="match status" value="1"/>
</dbReference>
<feature type="signal peptide" evidence="6">
    <location>
        <begin position="1"/>
        <end position="18"/>
    </location>
</feature>
<evidence type="ECO:0000256" key="6">
    <source>
        <dbReference type="SAM" id="SignalP"/>
    </source>
</evidence>
<protein>
    <recommendedName>
        <fullName evidence="7">TIR domain-containing protein</fullName>
    </recommendedName>
</protein>
<dbReference type="Pfam" id="PF23282">
    <property type="entry name" value="WHD_ROQ1"/>
    <property type="match status" value="1"/>
</dbReference>
<dbReference type="Pfam" id="PF01582">
    <property type="entry name" value="TIR"/>
    <property type="match status" value="1"/>
</dbReference>
<dbReference type="InterPro" id="IPR032675">
    <property type="entry name" value="LRR_dom_sf"/>
</dbReference>
<evidence type="ECO:0000256" key="5">
    <source>
        <dbReference type="SAM" id="MobiDB-lite"/>
    </source>
</evidence>
<dbReference type="Pfam" id="PF00931">
    <property type="entry name" value="NB-ARC"/>
    <property type="match status" value="1"/>
</dbReference>
<dbReference type="InterPro" id="IPR002182">
    <property type="entry name" value="NB-ARC"/>
</dbReference>
<dbReference type="Pfam" id="PF07725">
    <property type="entry name" value="LRR_3"/>
    <property type="match status" value="1"/>
</dbReference>
<dbReference type="EMBL" id="JAWXYG010000011">
    <property type="protein sequence ID" value="KAK4259218.1"/>
    <property type="molecule type" value="Genomic_DNA"/>
</dbReference>
<dbReference type="Gene3D" id="3.40.50.10140">
    <property type="entry name" value="Toll/interleukin-1 receptor homology (TIR) domain"/>
    <property type="match status" value="1"/>
</dbReference>
<dbReference type="GO" id="GO:0007165">
    <property type="term" value="P:signal transduction"/>
    <property type="evidence" value="ECO:0007669"/>
    <property type="project" value="InterPro"/>
</dbReference>
<dbReference type="InterPro" id="IPR044974">
    <property type="entry name" value="Disease_R_plants"/>
</dbReference>
<evidence type="ECO:0000256" key="3">
    <source>
        <dbReference type="ARBA" id="ARBA00022821"/>
    </source>
</evidence>
<keyword evidence="9" id="KW-1185">Reference proteome</keyword>
<dbReference type="InterPro" id="IPR035897">
    <property type="entry name" value="Toll_tir_struct_dom_sf"/>
</dbReference>
<dbReference type="InterPro" id="IPR058192">
    <property type="entry name" value="WHD_ROQ1-like"/>
</dbReference>
<evidence type="ECO:0000313" key="8">
    <source>
        <dbReference type="EMBL" id="KAK4259218.1"/>
    </source>
</evidence>
<accession>A0AAE1IXF0</accession>
<name>A0AAE1IXF0_9FABA</name>
<feature type="chain" id="PRO_5042233564" description="TIR domain-containing protein" evidence="6">
    <location>
        <begin position="19"/>
        <end position="1013"/>
    </location>
</feature>
<feature type="compositionally biased region" description="Acidic residues" evidence="5">
    <location>
        <begin position="843"/>
        <end position="857"/>
    </location>
</feature>
<proteinExistence type="predicted"/>
<dbReference type="PANTHER" id="PTHR11017">
    <property type="entry name" value="LEUCINE-RICH REPEAT-CONTAINING PROTEIN"/>
    <property type="match status" value="1"/>
</dbReference>
<keyword evidence="6" id="KW-0732">Signal</keyword>
<sequence>MMHREASLLLLGLSIYKAIRFICRSPNGNEPIAVDDSTKDDLILTQADSPPSSHIVVSPLATKYDVFLSFRGKDTRHTFASYLCKGLCNAGIHAFMDYELDKGEHISQVLLRTIEESEISIIIFSEDYASSTWCLDELVHILECKEKFGRVVIPIFYNIDPSNIRKQNGSFGKGFNVLKRRFKDNPKKLQKWSDALFQSASLSGWDSNSTRPEFKLVEKIVKDALSKLNYNSSYHVEGLIGIARHIRNVENLLSEARIVGIWGMGGAGKTTLAKAIFQELRAQYDAFSYIENVKEQLKDIGLDKLQRNCLRELLKDKEISIYDIKSASVKNRLGRTKILIILDDVDESRIAEDLTNVLYWCGKGSRIIITSRDMQVLQNAYEKSKPRSTEATYHVPGLDFSNAIRLFSFKAFKQHEPSEGYMELSKSFVEYCQGNPLALVVLGCFLYGREKEEWESALKKFEKDPPKDVVDVLKYSFDGLDEKQQNVFLDLVFLINERVDISLNLTTQLYDSSTPIEISVLKEKSLISFNHHGRAVMHDLVKKMGLYIARNQLISDAKTPIRLWRHQDICDFFNRGRAIEAIRCMSVDVSMMKSMTLRASIFQKIRNLIFLKIYKSDWSKPSMLKIGGVLDYLSEELRFLSWEECPLPSVPLHFCAENLITLKMRNSNIRQLWKGNQHFPNLEKIDLSYSKHLTALPDLSQTPKIAQLDLQGCVNLDQIRSSTFLGKDVQLGIYHCGPMQIKLGGSIKGRSSWSMNVSNHLYFHNLSFDKVTMKALVCDNMIYGFRLKHEVMPLEEREELRKEAQSLESLLPFVTTIEWFEGPIEFGHDINQNHHNSDYNDFSSDDEEESSEEEEDGVDQKEESSDDDEGGDRGGMMNGHQVVMMSLMEDDKDDDVLMEHHCNESKRFTRVPKSMTRWSLLKKLTLPLKSLSHSNECCRRIKPHLDVTLIIPSSPLLSTRLVIFYDLRSLGHYGGLFFYSLPDSIESSLVLLRGNMWKVIKGSRARIKRKGIR</sequence>
<dbReference type="Gene3D" id="1.10.8.430">
    <property type="entry name" value="Helical domain of apoptotic protease-activating factors"/>
    <property type="match status" value="1"/>
</dbReference>
<dbReference type="PANTHER" id="PTHR11017:SF479">
    <property type="entry name" value="DISEASE RESISTANCE PROTEIN (TIR-NBS-LRR CLASS) FAMILY"/>
    <property type="match status" value="1"/>
</dbReference>
<evidence type="ECO:0000256" key="1">
    <source>
        <dbReference type="ARBA" id="ARBA00022614"/>
    </source>
</evidence>
<dbReference type="InterPro" id="IPR000157">
    <property type="entry name" value="TIR_dom"/>
</dbReference>
<dbReference type="InterPro" id="IPR027417">
    <property type="entry name" value="P-loop_NTPase"/>
</dbReference>
<dbReference type="Gene3D" id="3.40.50.300">
    <property type="entry name" value="P-loop containing nucleotide triphosphate hydrolases"/>
    <property type="match status" value="1"/>
</dbReference>